<dbReference type="InterPro" id="IPR006311">
    <property type="entry name" value="TAT_signal"/>
</dbReference>
<dbReference type="RefSeq" id="WP_377541924.1">
    <property type="nucleotide sequence ID" value="NZ_JBHSBN010000002.1"/>
</dbReference>
<evidence type="ECO:0000313" key="2">
    <source>
        <dbReference type="Proteomes" id="UP001595868"/>
    </source>
</evidence>
<gene>
    <name evidence="1" type="ORF">ACFOX0_03125</name>
</gene>
<protein>
    <submittedName>
        <fullName evidence="1">Uncharacterized protein</fullName>
    </submittedName>
</protein>
<sequence>MTRTPRRLLAAAVTTLALVAAAIVLPFAPAGARVTGFTASSTERVA</sequence>
<keyword evidence="2" id="KW-1185">Reference proteome</keyword>
<reference evidence="2" key="1">
    <citation type="journal article" date="2019" name="Int. J. Syst. Evol. Microbiol.">
        <title>The Global Catalogue of Microorganisms (GCM) 10K type strain sequencing project: providing services to taxonomists for standard genome sequencing and annotation.</title>
        <authorList>
            <consortium name="The Broad Institute Genomics Platform"/>
            <consortium name="The Broad Institute Genome Sequencing Center for Infectious Disease"/>
            <person name="Wu L."/>
            <person name="Ma J."/>
        </authorList>
    </citation>
    <scope>NUCLEOTIDE SEQUENCE [LARGE SCALE GENOMIC DNA]</scope>
    <source>
        <strain evidence="2">2902at01</strain>
    </source>
</reference>
<proteinExistence type="predicted"/>
<accession>A0ABV8KFS9</accession>
<dbReference type="Proteomes" id="UP001595868">
    <property type="component" value="Unassembled WGS sequence"/>
</dbReference>
<dbReference type="PROSITE" id="PS51318">
    <property type="entry name" value="TAT"/>
    <property type="match status" value="1"/>
</dbReference>
<evidence type="ECO:0000313" key="1">
    <source>
        <dbReference type="EMBL" id="MFC4104933.1"/>
    </source>
</evidence>
<name>A0ABV8KFS9_9ACTN</name>
<comment type="caution">
    <text evidence="1">The sequence shown here is derived from an EMBL/GenBank/DDBJ whole genome shotgun (WGS) entry which is preliminary data.</text>
</comment>
<dbReference type="EMBL" id="JBHSBN010000002">
    <property type="protein sequence ID" value="MFC4104933.1"/>
    <property type="molecule type" value="Genomic_DNA"/>
</dbReference>
<organism evidence="1 2">
    <name type="scientific">Micromonospora zhanjiangensis</name>
    <dbReference type="NCBI Taxonomy" id="1522057"/>
    <lineage>
        <taxon>Bacteria</taxon>
        <taxon>Bacillati</taxon>
        <taxon>Actinomycetota</taxon>
        <taxon>Actinomycetes</taxon>
        <taxon>Micromonosporales</taxon>
        <taxon>Micromonosporaceae</taxon>
        <taxon>Micromonospora</taxon>
    </lineage>
</organism>